<evidence type="ECO:0008006" key="4">
    <source>
        <dbReference type="Google" id="ProtNLM"/>
    </source>
</evidence>
<name>A0AA37QDD4_9BACT</name>
<evidence type="ECO:0000256" key="1">
    <source>
        <dbReference type="SAM" id="SignalP"/>
    </source>
</evidence>
<gene>
    <name evidence="2" type="ORF">rosag_07680</name>
</gene>
<evidence type="ECO:0000313" key="2">
    <source>
        <dbReference type="EMBL" id="GLC24255.1"/>
    </source>
</evidence>
<keyword evidence="3" id="KW-1185">Reference proteome</keyword>
<sequence>MPASPIRRALRVAAVALPLLLPATVRAQGPAARGTAGDDSVAARLRAAVAPIETPRARVWVEPGALTDAQARDFAAQFTVGVDAIERTLGRTLDRARYGTDRIDVFVAAGIGASHVYAGYAHMRHTKPWLYLDAARVRTGAAPYLHETTHLVAWRFGSHSLREGLASWVESTVSARGEGEHSQLFGVRDVASADRLALAAVTTVDGEAALRAVGRPGAADAAITAGPPDARAAYYVLSQSFARHLVERVGLATTLALMESDAADAYERLTSRSLDAWRADWLAAIGGGPSARGSDR</sequence>
<feature type="chain" id="PRO_5041297569" description="DUF1570 domain-containing protein" evidence="1">
    <location>
        <begin position="28"/>
        <end position="296"/>
    </location>
</feature>
<reference evidence="2" key="1">
    <citation type="submission" date="2022-08" db="EMBL/GenBank/DDBJ databases">
        <title>Draft genome sequencing of Roseisolibacter agri AW1220.</title>
        <authorList>
            <person name="Tobiishi Y."/>
            <person name="Tonouchi A."/>
        </authorList>
    </citation>
    <scope>NUCLEOTIDE SEQUENCE</scope>
    <source>
        <strain evidence="2">AW1220</strain>
    </source>
</reference>
<proteinExistence type="predicted"/>
<dbReference type="Proteomes" id="UP001161325">
    <property type="component" value="Unassembled WGS sequence"/>
</dbReference>
<feature type="signal peptide" evidence="1">
    <location>
        <begin position="1"/>
        <end position="27"/>
    </location>
</feature>
<evidence type="ECO:0000313" key="3">
    <source>
        <dbReference type="Proteomes" id="UP001161325"/>
    </source>
</evidence>
<comment type="caution">
    <text evidence="2">The sequence shown here is derived from an EMBL/GenBank/DDBJ whole genome shotgun (WGS) entry which is preliminary data.</text>
</comment>
<protein>
    <recommendedName>
        <fullName evidence="4">DUF1570 domain-containing protein</fullName>
    </recommendedName>
</protein>
<organism evidence="2 3">
    <name type="scientific">Roseisolibacter agri</name>
    <dbReference type="NCBI Taxonomy" id="2014610"/>
    <lineage>
        <taxon>Bacteria</taxon>
        <taxon>Pseudomonadati</taxon>
        <taxon>Gemmatimonadota</taxon>
        <taxon>Gemmatimonadia</taxon>
        <taxon>Gemmatimonadales</taxon>
        <taxon>Gemmatimonadaceae</taxon>
        <taxon>Roseisolibacter</taxon>
    </lineage>
</organism>
<dbReference type="AlphaFoldDB" id="A0AA37QDD4"/>
<dbReference type="EMBL" id="BRXS01000001">
    <property type="protein sequence ID" value="GLC24255.1"/>
    <property type="molecule type" value="Genomic_DNA"/>
</dbReference>
<accession>A0AA37QDD4</accession>
<keyword evidence="1" id="KW-0732">Signal</keyword>
<dbReference type="RefSeq" id="WP_284348703.1">
    <property type="nucleotide sequence ID" value="NZ_BRXS01000001.1"/>
</dbReference>